<protein>
    <submittedName>
        <fullName evidence="5">Uncharacterized protein</fullName>
    </submittedName>
</protein>
<dbReference type="Proteomes" id="UP000681967">
    <property type="component" value="Unassembled WGS sequence"/>
</dbReference>
<reference evidence="5" key="1">
    <citation type="submission" date="2021-02" db="EMBL/GenBank/DDBJ databases">
        <authorList>
            <person name="Nowell W R."/>
        </authorList>
    </citation>
    <scope>NUCLEOTIDE SEQUENCE</scope>
</reference>
<feature type="non-terminal residue" evidence="5">
    <location>
        <position position="1"/>
    </location>
</feature>
<evidence type="ECO:0000313" key="1">
    <source>
        <dbReference type="EMBL" id="CAF4383381.1"/>
    </source>
</evidence>
<comment type="caution">
    <text evidence="5">The sequence shown here is derived from an EMBL/GenBank/DDBJ whole genome shotgun (WGS) entry which is preliminary data.</text>
</comment>
<accession>A0A8S2XU71</accession>
<name>A0A8S2XU71_9BILA</name>
<evidence type="ECO:0000313" key="2">
    <source>
        <dbReference type="EMBL" id="CAF4383692.1"/>
    </source>
</evidence>
<evidence type="ECO:0000313" key="6">
    <source>
        <dbReference type="Proteomes" id="UP000681720"/>
    </source>
</evidence>
<evidence type="ECO:0000313" key="5">
    <source>
        <dbReference type="EMBL" id="CAF4512837.1"/>
    </source>
</evidence>
<dbReference type="EMBL" id="CAJOBH010051942">
    <property type="protein sequence ID" value="CAF4383381.1"/>
    <property type="molecule type" value="Genomic_DNA"/>
</dbReference>
<evidence type="ECO:0000313" key="4">
    <source>
        <dbReference type="EMBL" id="CAF4493075.1"/>
    </source>
</evidence>
<evidence type="ECO:0000313" key="3">
    <source>
        <dbReference type="EMBL" id="CAF4492288.1"/>
    </source>
</evidence>
<proteinExistence type="predicted"/>
<dbReference type="AlphaFoldDB" id="A0A8S2XU71"/>
<organism evidence="5 6">
    <name type="scientific">Rotaria magnacalcarata</name>
    <dbReference type="NCBI Taxonomy" id="392030"/>
    <lineage>
        <taxon>Eukaryota</taxon>
        <taxon>Metazoa</taxon>
        <taxon>Spiralia</taxon>
        <taxon>Gnathifera</taxon>
        <taxon>Rotifera</taxon>
        <taxon>Eurotatoria</taxon>
        <taxon>Bdelloidea</taxon>
        <taxon>Philodinida</taxon>
        <taxon>Philodinidae</taxon>
        <taxon>Rotaria</taxon>
    </lineage>
</organism>
<gene>
    <name evidence="1" type="ORF">BYL167_LOCUS30833</name>
    <name evidence="2" type="ORF">BYL167_LOCUS30847</name>
    <name evidence="5" type="ORF">GIL414_LOCUS35254</name>
    <name evidence="3" type="ORF">SMN809_LOCUS34526</name>
    <name evidence="4" type="ORF">SMN809_LOCUS34564</name>
</gene>
<dbReference type="EMBL" id="CAJOBI010079563">
    <property type="protein sequence ID" value="CAF4492288.1"/>
    <property type="molecule type" value="Genomic_DNA"/>
</dbReference>
<dbReference type="EMBL" id="CAJOBH010051991">
    <property type="protein sequence ID" value="CAF4383692.1"/>
    <property type="molecule type" value="Genomic_DNA"/>
</dbReference>
<dbReference type="EMBL" id="CAJOBJ010083952">
    <property type="protein sequence ID" value="CAF4512837.1"/>
    <property type="molecule type" value="Genomic_DNA"/>
</dbReference>
<dbReference type="Proteomes" id="UP000681720">
    <property type="component" value="Unassembled WGS sequence"/>
</dbReference>
<sequence>MNEFMLTVIYTTMLHLKCWTYSPNISTLKA</sequence>
<dbReference type="EMBL" id="CAJOBI010079716">
    <property type="protein sequence ID" value="CAF4493075.1"/>
    <property type="molecule type" value="Genomic_DNA"/>
</dbReference>
<dbReference type="Proteomes" id="UP000676336">
    <property type="component" value="Unassembled WGS sequence"/>
</dbReference>